<dbReference type="InterPro" id="IPR012675">
    <property type="entry name" value="Beta-grasp_dom_sf"/>
</dbReference>
<keyword evidence="1" id="KW-0378">Hydrolase</keyword>
<dbReference type="UniPathway" id="UPA00908">
    <property type="reaction ID" value="UER00886"/>
</dbReference>
<dbReference type="SUPFAM" id="SSF81301">
    <property type="entry name" value="Nucleotidyltransferase"/>
    <property type="match status" value="1"/>
</dbReference>
<dbReference type="STRING" id="1810504.PG2T_07720"/>
<comment type="catalytic activity">
    <reaction evidence="4">
        <text>guanosine 3',5'-bis(diphosphate) + H2O = GDP + diphosphate + H(+)</text>
        <dbReference type="Rhea" id="RHEA:14253"/>
        <dbReference type="ChEBI" id="CHEBI:15377"/>
        <dbReference type="ChEBI" id="CHEBI:15378"/>
        <dbReference type="ChEBI" id="CHEBI:33019"/>
        <dbReference type="ChEBI" id="CHEBI:58189"/>
        <dbReference type="ChEBI" id="CHEBI:77828"/>
        <dbReference type="EC" id="3.1.7.2"/>
    </reaction>
</comment>
<dbReference type="GO" id="GO:0008728">
    <property type="term" value="F:GTP diphosphokinase activity"/>
    <property type="evidence" value="ECO:0007669"/>
    <property type="project" value="TreeGrafter"/>
</dbReference>
<evidence type="ECO:0000256" key="2">
    <source>
        <dbReference type="ARBA" id="ARBA00024329"/>
    </source>
</evidence>
<dbReference type="CDD" id="cd00077">
    <property type="entry name" value="HDc"/>
    <property type="match status" value="1"/>
</dbReference>
<dbReference type="SUPFAM" id="SSF55021">
    <property type="entry name" value="ACT-like"/>
    <property type="match status" value="1"/>
</dbReference>
<dbReference type="PROSITE" id="PS51880">
    <property type="entry name" value="TGS"/>
    <property type="match status" value="1"/>
</dbReference>
<dbReference type="Pfam" id="PF02824">
    <property type="entry name" value="TGS"/>
    <property type="match status" value="1"/>
</dbReference>
<evidence type="ECO:0000259" key="8">
    <source>
        <dbReference type="PROSITE" id="PS51880"/>
    </source>
</evidence>
<dbReference type="PANTHER" id="PTHR21262:SF36">
    <property type="entry name" value="BIFUNCTIONAL (P)PPGPP SYNTHASE_HYDROLASE SPOT"/>
    <property type="match status" value="1"/>
</dbReference>
<feature type="domain" description="HD" evidence="7">
    <location>
        <begin position="47"/>
        <end position="146"/>
    </location>
</feature>
<feature type="domain" description="ACT" evidence="6">
    <location>
        <begin position="651"/>
        <end position="722"/>
    </location>
</feature>
<comment type="function">
    <text evidence="5">In eubacteria ppGpp (guanosine 3'-diphosphate 5'-diphosphate) is a mediator of the stringent response that coordinates a variety of cellular activities in response to changes in nutritional abundance.</text>
</comment>
<dbReference type="Pfam" id="PF19296">
    <property type="entry name" value="RelA_AH_RIS"/>
    <property type="match status" value="1"/>
</dbReference>
<accession>A0A1B1YT90</accession>
<dbReference type="Gene3D" id="3.30.460.10">
    <property type="entry name" value="Beta Polymerase, domain 2"/>
    <property type="match status" value="1"/>
</dbReference>
<dbReference type="CDD" id="cd04876">
    <property type="entry name" value="ACT_RelA-SpoT"/>
    <property type="match status" value="1"/>
</dbReference>
<dbReference type="PROSITE" id="PS51831">
    <property type="entry name" value="HD"/>
    <property type="match status" value="1"/>
</dbReference>
<dbReference type="Pfam" id="PF13328">
    <property type="entry name" value="HD_4"/>
    <property type="match status" value="1"/>
</dbReference>
<dbReference type="InterPro" id="IPR002912">
    <property type="entry name" value="ACT_dom"/>
</dbReference>
<dbReference type="InterPro" id="IPR003607">
    <property type="entry name" value="HD/PDEase_dom"/>
</dbReference>
<dbReference type="InterPro" id="IPR006674">
    <property type="entry name" value="HD_domain"/>
</dbReference>
<evidence type="ECO:0000259" key="6">
    <source>
        <dbReference type="PROSITE" id="PS51671"/>
    </source>
</evidence>
<evidence type="ECO:0000256" key="3">
    <source>
        <dbReference type="ARBA" id="ARBA00024387"/>
    </source>
</evidence>
<name>A0A1B1YT90_9GAMM</name>
<dbReference type="InterPro" id="IPR045865">
    <property type="entry name" value="ACT-like_dom_sf"/>
</dbReference>
<dbReference type="InterPro" id="IPR004811">
    <property type="entry name" value="RelA/Spo_fam"/>
</dbReference>
<dbReference type="FunFam" id="3.10.20.30:FF:000002">
    <property type="entry name" value="GTP pyrophosphokinase (RelA/SpoT)"/>
    <property type="match status" value="1"/>
</dbReference>
<dbReference type="InParanoid" id="A0A1B1YT90"/>
<dbReference type="NCBIfam" id="TIGR00691">
    <property type="entry name" value="spoT_relA"/>
    <property type="match status" value="1"/>
</dbReference>
<dbReference type="InterPro" id="IPR007685">
    <property type="entry name" value="RelA_SpoT"/>
</dbReference>
<dbReference type="FunCoup" id="A0A1B1YT90">
    <property type="interactions" value="556"/>
</dbReference>
<comment type="similarity">
    <text evidence="5">Belongs to the relA/spoT family.</text>
</comment>
<dbReference type="GO" id="GO:0015970">
    <property type="term" value="P:guanosine tetraphosphate biosynthetic process"/>
    <property type="evidence" value="ECO:0007669"/>
    <property type="project" value="UniProtKB-UniPathway"/>
</dbReference>
<dbReference type="Gene3D" id="1.10.3210.10">
    <property type="entry name" value="Hypothetical protein af1432"/>
    <property type="match status" value="1"/>
</dbReference>
<dbReference type="OrthoDB" id="9805041at2"/>
<dbReference type="EC" id="3.1.7.2" evidence="3"/>
<evidence type="ECO:0000256" key="1">
    <source>
        <dbReference type="ARBA" id="ARBA00022801"/>
    </source>
</evidence>
<comment type="pathway">
    <text evidence="2">Purine metabolism; ppGpp biosynthesis; ppGpp from GDP: step 1/1.</text>
</comment>
<feature type="domain" description="TGS" evidence="8">
    <location>
        <begin position="387"/>
        <end position="448"/>
    </location>
</feature>
<dbReference type="CDD" id="cd01668">
    <property type="entry name" value="TGS_RSH"/>
    <property type="match status" value="1"/>
</dbReference>
<dbReference type="FunFam" id="3.30.460.10:FF:000001">
    <property type="entry name" value="GTP pyrophosphokinase RelA"/>
    <property type="match status" value="1"/>
</dbReference>
<dbReference type="EMBL" id="CP014671">
    <property type="protein sequence ID" value="ANX04080.1"/>
    <property type="molecule type" value="Genomic_DNA"/>
</dbReference>
<dbReference type="PROSITE" id="PS51671">
    <property type="entry name" value="ACT"/>
    <property type="match status" value="1"/>
</dbReference>
<dbReference type="InterPro" id="IPR004095">
    <property type="entry name" value="TGS"/>
</dbReference>
<reference evidence="10" key="1">
    <citation type="submission" date="2016-03" db="EMBL/GenBank/DDBJ databases">
        <title>Complete genome sequence of Solimmundus cernigliae, representing a novel lineage of polycyclic aromatic hydrocarbon degraders within the Gammaproteobacteria.</title>
        <authorList>
            <person name="Singleton D.R."/>
            <person name="Dickey A.N."/>
            <person name="Scholl E.H."/>
            <person name="Wright F.A."/>
            <person name="Aitken M.D."/>
        </authorList>
    </citation>
    <scope>NUCLEOTIDE SEQUENCE [LARGE SCALE GENOMIC DNA]</scope>
    <source>
        <strain evidence="10">TR3.2</strain>
    </source>
</reference>
<evidence type="ECO:0000256" key="5">
    <source>
        <dbReference type="RuleBase" id="RU003847"/>
    </source>
</evidence>
<evidence type="ECO:0000256" key="4">
    <source>
        <dbReference type="ARBA" id="ARBA00047968"/>
    </source>
</evidence>
<evidence type="ECO:0000259" key="7">
    <source>
        <dbReference type="PROSITE" id="PS51831"/>
    </source>
</evidence>
<evidence type="ECO:0000313" key="10">
    <source>
        <dbReference type="Proteomes" id="UP000092952"/>
    </source>
</evidence>
<dbReference type="InterPro" id="IPR043519">
    <property type="entry name" value="NT_sf"/>
</dbReference>
<dbReference type="PANTHER" id="PTHR21262">
    <property type="entry name" value="GUANOSINE-3',5'-BIS DIPHOSPHATE 3'-PYROPHOSPHOHYDROLASE"/>
    <property type="match status" value="1"/>
</dbReference>
<dbReference type="SUPFAM" id="SSF81271">
    <property type="entry name" value="TGS-like"/>
    <property type="match status" value="1"/>
</dbReference>
<evidence type="ECO:0000313" key="9">
    <source>
        <dbReference type="EMBL" id="ANX04080.1"/>
    </source>
</evidence>
<proteinExistence type="inferred from homology"/>
<dbReference type="Gene3D" id="3.10.20.30">
    <property type="match status" value="1"/>
</dbReference>
<dbReference type="SUPFAM" id="SSF109604">
    <property type="entry name" value="HD-domain/PDEase-like"/>
    <property type="match status" value="1"/>
</dbReference>
<organism evidence="9 10">
    <name type="scientific">Immundisolibacter cernigliae</name>
    <dbReference type="NCBI Taxonomy" id="1810504"/>
    <lineage>
        <taxon>Bacteria</taxon>
        <taxon>Pseudomonadati</taxon>
        <taxon>Pseudomonadota</taxon>
        <taxon>Gammaproteobacteria</taxon>
        <taxon>Immundisolibacterales</taxon>
        <taxon>Immundisolibacteraceae</taxon>
        <taxon>Immundisolibacter</taxon>
    </lineage>
</organism>
<dbReference type="AlphaFoldDB" id="A0A1B1YT90"/>
<dbReference type="SMART" id="SM00954">
    <property type="entry name" value="RelA_SpoT"/>
    <property type="match status" value="1"/>
</dbReference>
<dbReference type="KEGG" id="gbi:PG2T_07720"/>
<dbReference type="SMART" id="SM00471">
    <property type="entry name" value="HDc"/>
    <property type="match status" value="1"/>
</dbReference>
<dbReference type="GO" id="GO:0008893">
    <property type="term" value="F:guanosine-3',5'-bis(diphosphate) 3'-diphosphatase activity"/>
    <property type="evidence" value="ECO:0007669"/>
    <property type="project" value="UniProtKB-EC"/>
</dbReference>
<dbReference type="InterPro" id="IPR045600">
    <property type="entry name" value="RelA/SpoT_AH_RIS"/>
</dbReference>
<dbReference type="GO" id="GO:0042594">
    <property type="term" value="P:response to starvation"/>
    <property type="evidence" value="ECO:0007669"/>
    <property type="project" value="TreeGrafter"/>
</dbReference>
<dbReference type="Gene3D" id="3.30.70.260">
    <property type="match status" value="1"/>
</dbReference>
<dbReference type="Proteomes" id="UP000092952">
    <property type="component" value="Chromosome"/>
</dbReference>
<dbReference type="InterPro" id="IPR012676">
    <property type="entry name" value="TGS-like"/>
</dbReference>
<dbReference type="Pfam" id="PF04607">
    <property type="entry name" value="RelA_SpoT"/>
    <property type="match status" value="1"/>
</dbReference>
<dbReference type="GO" id="GO:0015949">
    <property type="term" value="P:nucleobase-containing small molecule interconversion"/>
    <property type="evidence" value="ECO:0007669"/>
    <property type="project" value="UniProtKB-ARBA"/>
</dbReference>
<keyword evidence="10" id="KW-1185">Reference proteome</keyword>
<gene>
    <name evidence="9" type="ORF">PG2T_07720</name>
</gene>
<sequence>MQASGIESLARRLAAYLPPDDVAAVRRAHAFGAQAHSGQQRKTGEPYIAHPLAVAEILADLHVDGDTLCAALLHDVIEDTAATRAQIAEQFGEEVAALVDAVTKLTQIRFDTREQAQAAYFRKMMLAVAGDLRVMLIKLADRLHNMRTLGHLEPDKRRRIARETLEIYAPIANRLGMHQLRSELEELGFVALYPLRSRVLDEALRRARGNRHDLVGKIETALRHSLEAAGIRYRLVSREKHLYSVYQKMREDRIPLSEVYDVYALRIVVETVDDCYRVLGLVHNTYKPLPQRFKDYIAIPKTNGYQSLHTALFTPYGVPAEIQIRTEEMDRVANEGVAAHWSYKDPSGGGRPQQRAREWLQSLLELQRNAGDPQDFLDSVKVDLFPDEVYVFTPKGLILALPAGATAVDFAYAVHSDIGNHCVAVRVDRRLAPLSSALETGQTVEIITARTATPHPSWLSFVVTGKARAAIRHFLKNIDHQKAVELGRRLLEIELARLGTPMAQVPEQNIAGLLREFSAKAMDDLLEDVGLGKRLAAVVATHLVSGMPQTTGRPPRSGLRRALARVAPRWLVGKDGHSAPLAIKGTEGLVVSYGKCCRPIPGDPIRGYVSAGRGVVIHVDGCPSTAEFAKQPDKWLDVEWQPAGDARFPVDIRVEVVDQRGELATLAAAIADMDCNIANVQLNNRDGIHAVDDFTLEVRDRVHLARIMKRLRTLKSVRRIIRKRG</sequence>
<dbReference type="Pfam" id="PF13291">
    <property type="entry name" value="ACT_4"/>
    <property type="match status" value="1"/>
</dbReference>
<dbReference type="GO" id="GO:0005886">
    <property type="term" value="C:plasma membrane"/>
    <property type="evidence" value="ECO:0007669"/>
    <property type="project" value="TreeGrafter"/>
</dbReference>
<dbReference type="CDD" id="cd05399">
    <property type="entry name" value="NT_Rel-Spo_like"/>
    <property type="match status" value="1"/>
</dbReference>
<dbReference type="InterPro" id="IPR033655">
    <property type="entry name" value="TGS_RelA/SpoT"/>
</dbReference>
<dbReference type="FunFam" id="1.10.3210.10:FF:000001">
    <property type="entry name" value="GTP pyrophosphokinase RelA"/>
    <property type="match status" value="1"/>
</dbReference>
<protein>
    <recommendedName>
        <fullName evidence="3">guanosine-3',5'-bis(diphosphate) 3'-diphosphatase</fullName>
        <ecNumber evidence="3">3.1.7.2</ecNumber>
    </recommendedName>
</protein>